<dbReference type="Pfam" id="PF02247">
    <property type="entry name" value="Como_LCP"/>
    <property type="match status" value="1"/>
</dbReference>
<evidence type="ECO:0000256" key="6">
    <source>
        <dbReference type="ARBA" id="ARBA00022844"/>
    </source>
</evidence>
<dbReference type="Gene3D" id="2.60.120.20">
    <property type="match status" value="2"/>
</dbReference>
<name>A0AAT9JHD4_9SECO</name>
<keyword evidence="6" id="KW-0946">Virion</keyword>
<feature type="region of interest" description="Disordered" evidence="11">
    <location>
        <begin position="166"/>
        <end position="189"/>
    </location>
</feature>
<feature type="compositionally biased region" description="Basic and acidic residues" evidence="11">
    <location>
        <begin position="166"/>
        <end position="176"/>
    </location>
</feature>
<sequence>MLSTAVDFLCLISLIFTLIDSIIYRSQVLVFEMEMPAHYPNNTAKQAAIVGFWIDKCNATLIRIMNFYRLSTPRYGVHGFFGYAPTQEVFQYCRGFLLGMAICVGYETNPRIGPQTFQQMFEFFESMNTSLCLMESNLGDKVRPPSKEYYLKLLDELKELKAQIKKDKENATDGKSGEIISPPSISPNSGAINPITPTDGSSAGVTVISPDIKSTESVIMSKLGEFTKIAAGADTVLKNIASILRALDSRIPNRRVMPTRRDDSSGFDQIAELRAKYKDLYSVGQNADFIAAHFAFINSNITSENFDSLFEDMLHLEPSLRPYSKRVAACYSKRYVVGNEEAFQSFLNNTIHPVLLTIVTKHILMRKQGAQSGGRHKQGPMDSHDFTLAQNTTKLPMDPVSIRVRELEAEIARNELFASTTSGKSALTEGNEERKILADESSANRNICVPLNTVTGDGFLLSNPVTFEVGQITCGQNNDSPTKEDNVISTDGNQLDAENDSINAVVGNKEIPHDVAIDNTIQHTSDIKDVVGGNSFSVTEASLKHNIKLEPELQDNEGFVDGEPIQNISISDDVEGEIVASGDKPLDLFTIKTLPSHLNFSGDGQEDDSSILFGFLPSSLYGGPDTKWHDIADYVFKQKETDIDWSLVQTALVDDLAFVAKAKSDLDDDEAGWIKLLNSGKPLGEIDILKLILFYAACEKIVENNFEKEISDAIKTSNQMETSDDKDVDFMKCKMEENEISRAQNDPPSTNDDEILELNAFNGSGISGSNTSNDVINKCDDKEANSDISIDVSLNDQYFLHNYKAVPNLKENVYFGFLKPESFHGIESKWNDIWEAISLNDDYFGLHAEAVVGALKDDLSFSRKLPESDREDILALIIKCENDELINNEDIEDLVLFNARNENIINVGTTGSLEQSKGQNVVDTPSAKEENFQLESMSDSKSDLFSRYGESFTVREIVEKPVNLHPNARVLGTGTFQMKITDTRGTLLFSMDMANLIMSSGPFVPNMWQYGTLPGGLKLTVKVSLTPLCGIALVCGYLEEGGVWEDDGPLPVLALFKSPHRVWNPACESVVEFSFPLAACCNHFHPTVEGSRAGKIYLATATNWYSAPSSSLGGTWSITYDPTVISSVIDRPLSMKRLSIQRHLSVLSFPAGELRSIRKMEFAPGKPFIGTTGVGVSYWESLLALHQYWKADVYLEFVRASSPMISGSFAVTVLPGMRRYKSAVEELQYLPRVEFSIPRDQSKCVVCLPKHLFDPVAICDRYPAIPPTDGRVSHTLAVWCLDAVTSPNNDTYVILANLVGLENLETIGWSYGHALLAHRAIKNRPENAYRLDANIGSLTVAADDQKHDPDSELKMLTYFGGLVEKSNGQNFDEGVLFHKLAHWDVDNENKSQQTGAGRAAICFEIPCPKFKAMGVTKDEVILVHSPIVNLLHSATWCKGKLYFKIVWQSRSDIKNADFSGVIRIVGSWNGTASLPFVDHASGLRSGTFQTHYDVVGYNGGFHENVKSCLLTNQSPILTIELQNAKMFSAVTIYVGIGNDFLTAGAGRVTWANTDKPIGANEIYMEDDYLQVEPIVTSNVKTGEKSKGQNDPPVGTEKKQPDKSCTYKDPANCPNHKTGKFTEVEVFVPKLLRGKVIQPRVLSSTLAGGTLSCISKGIQQECGSNSEGAALIGAATNLLGRIGFLSKENGDKVKVEEENIDNTISGKEEIERSQGQTLDSPNIVNSMVGVPAGMAVGAISGLRDGAKFGAKEGLTGVVASNPITSFMRQTVRDGVTSFVDTSNSFLVWHLDMSFHMIGFTKEECERFYTCLESVGKKMEIRSCGFSAPRVPQSITTVVRNLGDRGYLVSCGHQPQAKNIENYLLNVFDVFLPKPSQLNVPLPSVNFQYQGNNGMYNQELQGVPNQYSYSNFSNGQSQPFGNNCKIVQGEGQTAVYQCGDIWFAWFNGFPCFMQGFMEQEVGAFMRILMEVSGQHGVKQNDKNAFSSVPVPATGVYRQYQGRILLVFGMHSPESKGVTDLVLAESLAKFN</sequence>
<proteinExistence type="predicted"/>
<dbReference type="GO" id="GO:0046740">
    <property type="term" value="P:transport of virus in host, cell to cell"/>
    <property type="evidence" value="ECO:0007669"/>
    <property type="project" value="UniProtKB-KW"/>
</dbReference>
<evidence type="ECO:0000256" key="10">
    <source>
        <dbReference type="ARBA" id="ARBA00032125"/>
    </source>
</evidence>
<dbReference type="InterPro" id="IPR003181">
    <property type="entry name" value="Como_LCP"/>
</dbReference>
<evidence type="ECO:0000256" key="1">
    <source>
        <dbReference type="ARBA" id="ARBA00004328"/>
    </source>
</evidence>
<keyword evidence="9" id="KW-1031">Host cell junction</keyword>
<evidence type="ECO:0000256" key="11">
    <source>
        <dbReference type="SAM" id="MobiDB-lite"/>
    </source>
</evidence>
<accession>A0AAT9JHD4</accession>
<keyword evidence="4" id="KW-0813">Transport</keyword>
<keyword evidence="8" id="KW-1142">T=3 icosahedral capsid protein</keyword>
<dbReference type="SUPFAM" id="SSF88633">
    <property type="entry name" value="Positive stranded ssRNA viruses"/>
    <property type="match status" value="3"/>
</dbReference>
<evidence type="ECO:0000256" key="9">
    <source>
        <dbReference type="ARBA" id="ARBA00023081"/>
    </source>
</evidence>
<organism evidence="12">
    <name type="scientific">Camphor tree fabavirus</name>
    <dbReference type="NCBI Taxonomy" id="3115796"/>
    <lineage>
        <taxon>Viruses</taxon>
        <taxon>Riboviria</taxon>
        <taxon>Orthornavirae</taxon>
        <taxon>Pisuviricota</taxon>
        <taxon>Pisoniviricetes</taxon>
        <taxon>Picornavirales</taxon>
        <taxon>Secoviridae</taxon>
        <taxon>Comovirinae</taxon>
        <taxon>Fabavirus</taxon>
    </lineage>
</organism>
<dbReference type="InterPro" id="IPR029053">
    <property type="entry name" value="Viral_coat"/>
</dbReference>
<dbReference type="Pfam" id="PF02248">
    <property type="entry name" value="Como_SCP"/>
    <property type="match status" value="1"/>
</dbReference>
<feature type="compositionally biased region" description="Basic and acidic residues" evidence="11">
    <location>
        <begin position="1595"/>
        <end position="1605"/>
    </location>
</feature>
<dbReference type="GO" id="GO:0005198">
    <property type="term" value="F:structural molecule activity"/>
    <property type="evidence" value="ECO:0007669"/>
    <property type="project" value="InterPro"/>
</dbReference>
<feature type="compositionally biased region" description="Low complexity" evidence="11">
    <location>
        <begin position="177"/>
        <end position="189"/>
    </location>
</feature>
<dbReference type="GO" id="GO:0039617">
    <property type="term" value="C:T=3 icosahedral viral capsid"/>
    <property type="evidence" value="ECO:0007669"/>
    <property type="project" value="UniProtKB-KW"/>
</dbReference>
<feature type="region of interest" description="Disordered" evidence="11">
    <location>
        <begin position="1579"/>
        <end position="1606"/>
    </location>
</feature>
<reference evidence="12" key="1">
    <citation type="submission" date="2023-11" db="EMBL/GenBank/DDBJ databases">
        <authorList>
            <person name="Sidharthan V.K."/>
            <person name="Reddy V."/>
            <person name="Kiran G."/>
            <person name="Rajeswari V."/>
            <person name="Baranwal V.K."/>
        </authorList>
    </citation>
    <scope>NUCLEOTIDE SEQUENCE</scope>
    <source>
        <strain evidence="12">Cin cam</strain>
    </source>
</reference>
<evidence type="ECO:0000313" key="12">
    <source>
        <dbReference type="EMBL" id="DBA54714.1"/>
    </source>
</evidence>
<keyword evidence="7" id="KW-0916">Viral movement protein</keyword>
<evidence type="ECO:0000256" key="8">
    <source>
        <dbReference type="ARBA" id="ARBA00023060"/>
    </source>
</evidence>
<comment type="subcellular location">
    <subcellularLocation>
        <location evidence="2">Host cell junction</location>
        <location evidence="2">Host plasmodesma</location>
    </subcellularLocation>
    <subcellularLocation>
        <location evidence="1">Virion</location>
    </subcellularLocation>
</comment>
<evidence type="ECO:0000256" key="3">
    <source>
        <dbReference type="ARBA" id="ARBA00022361"/>
    </source>
</evidence>
<dbReference type="InterPro" id="IPR003182">
    <property type="entry name" value="RNA2_polyprotein"/>
</dbReference>
<evidence type="ECO:0000256" key="2">
    <source>
        <dbReference type="ARBA" id="ARBA00004621"/>
    </source>
</evidence>
<reference evidence="12" key="2">
    <citation type="journal article" date="2024" name="Arch. Virol.">
        <title>Probing of plant transcriptomes reveals the hidden genetic diversity of the family Secoviridae.</title>
        <authorList>
            <person name="Sidharthan V.K."/>
            <person name="Reddy V."/>
            <person name="Kiran G."/>
            <person name="Rajeswari V."/>
            <person name="Baranwal V.K."/>
            <person name="Kumar M.K."/>
            <person name="Kumar K.S."/>
        </authorList>
    </citation>
    <scope>NUCLEOTIDE SEQUENCE</scope>
    <source>
        <strain evidence="12">Cin cam</strain>
    </source>
</reference>
<keyword evidence="5" id="KW-0167">Capsid protein</keyword>
<evidence type="ECO:0000256" key="4">
    <source>
        <dbReference type="ARBA" id="ARBA00022448"/>
    </source>
</evidence>
<evidence type="ECO:0000256" key="5">
    <source>
        <dbReference type="ARBA" id="ARBA00022561"/>
    </source>
</evidence>
<evidence type="ECO:0000256" key="7">
    <source>
        <dbReference type="ARBA" id="ARBA00023031"/>
    </source>
</evidence>
<protein>
    <recommendedName>
        <fullName evidence="3">RNA2 polyprotein</fullName>
    </recommendedName>
    <alternativeName>
        <fullName evidence="10">Genome polyprotein M</fullName>
    </alternativeName>
</protein>
<dbReference type="GO" id="GO:0044219">
    <property type="term" value="C:host cell plasmodesma"/>
    <property type="evidence" value="ECO:0007669"/>
    <property type="project" value="UniProtKB-SubCell"/>
</dbReference>
<dbReference type="EMBL" id="BK065045">
    <property type="protein sequence ID" value="DBA54714.1"/>
    <property type="molecule type" value="Genomic_RNA"/>
</dbReference>